<dbReference type="GO" id="GO:0070180">
    <property type="term" value="F:large ribosomal subunit rRNA binding"/>
    <property type="evidence" value="ECO:0007669"/>
    <property type="project" value="TreeGrafter"/>
</dbReference>
<gene>
    <name evidence="8" type="ORF">NESM_000727900</name>
</gene>
<evidence type="ECO:0000259" key="6">
    <source>
        <dbReference type="Pfam" id="PF00298"/>
    </source>
</evidence>
<evidence type="ECO:0000313" key="9">
    <source>
        <dbReference type="Proteomes" id="UP001430356"/>
    </source>
</evidence>
<dbReference type="HAMAP" id="MF_00736">
    <property type="entry name" value="Ribosomal_uL11"/>
    <property type="match status" value="1"/>
</dbReference>
<dbReference type="InterPro" id="IPR000911">
    <property type="entry name" value="Ribosomal_uL11"/>
</dbReference>
<dbReference type="InterPro" id="IPR036769">
    <property type="entry name" value="Ribosomal_uL11_C_sf"/>
</dbReference>
<dbReference type="GO" id="GO:0003735">
    <property type="term" value="F:structural constituent of ribosome"/>
    <property type="evidence" value="ECO:0007669"/>
    <property type="project" value="InterPro"/>
</dbReference>
<feature type="domain" description="Large ribosomal subunit protein uL11 C-terminal" evidence="6">
    <location>
        <begin position="118"/>
        <end position="191"/>
    </location>
</feature>
<evidence type="ECO:0000259" key="7">
    <source>
        <dbReference type="Pfam" id="PF03946"/>
    </source>
</evidence>
<protein>
    <submittedName>
        <fullName evidence="8">Ribosomal protein L11</fullName>
    </submittedName>
</protein>
<evidence type="ECO:0000256" key="2">
    <source>
        <dbReference type="ARBA" id="ARBA00022980"/>
    </source>
</evidence>
<comment type="caution">
    <text evidence="8">The sequence shown here is derived from an EMBL/GenBank/DDBJ whole genome shotgun (WGS) entry which is preliminary data.</text>
</comment>
<reference evidence="8 9" key="1">
    <citation type="journal article" date="2021" name="MBio">
        <title>A New Model Trypanosomatid, Novymonas esmeraldas: Genomic Perception of Its 'Candidatus Pandoraea novymonadis' Endosymbiont.</title>
        <authorList>
            <person name="Zakharova A."/>
            <person name="Saura A."/>
            <person name="Butenko A."/>
            <person name="Podesvova L."/>
            <person name="Warmusova S."/>
            <person name="Kostygov A.Y."/>
            <person name="Nenarokova A."/>
            <person name="Lukes J."/>
            <person name="Opperdoes F.R."/>
            <person name="Yurchenko V."/>
        </authorList>
    </citation>
    <scope>NUCLEOTIDE SEQUENCE [LARGE SCALE GENOMIC DNA]</scope>
    <source>
        <strain evidence="8 9">E262AT.01</strain>
    </source>
</reference>
<dbReference type="InterPro" id="IPR020783">
    <property type="entry name" value="Ribosomal_uL11_C"/>
</dbReference>
<dbReference type="FunFam" id="1.10.10.250:FF:000010">
    <property type="entry name" value="Putative ribosomal protein L11"/>
    <property type="match status" value="1"/>
</dbReference>
<dbReference type="Pfam" id="PF00298">
    <property type="entry name" value="Ribosomal_L11"/>
    <property type="match status" value="1"/>
</dbReference>
<dbReference type="GO" id="GO:0006412">
    <property type="term" value="P:translation"/>
    <property type="evidence" value="ECO:0007669"/>
    <property type="project" value="InterPro"/>
</dbReference>
<evidence type="ECO:0000256" key="1">
    <source>
        <dbReference type="ARBA" id="ARBA00010537"/>
    </source>
</evidence>
<keyword evidence="2 4" id="KW-0689">Ribosomal protein</keyword>
<evidence type="ECO:0000256" key="5">
    <source>
        <dbReference type="SAM" id="MobiDB-lite"/>
    </source>
</evidence>
<dbReference type="InterPro" id="IPR036796">
    <property type="entry name" value="Ribosomal_uL11_N_sf"/>
</dbReference>
<dbReference type="SMART" id="SM00649">
    <property type="entry name" value="RL11"/>
    <property type="match status" value="1"/>
</dbReference>
<dbReference type="Gene3D" id="3.30.1550.10">
    <property type="entry name" value="Ribosomal protein L11/L12, N-terminal domain"/>
    <property type="match status" value="1"/>
</dbReference>
<dbReference type="PANTHER" id="PTHR11661">
    <property type="entry name" value="60S RIBOSOMAL PROTEIN L12"/>
    <property type="match status" value="1"/>
</dbReference>
<feature type="domain" description="Large ribosomal subunit protein uL11 N-terminal" evidence="7">
    <location>
        <begin position="55"/>
        <end position="112"/>
    </location>
</feature>
<dbReference type="CDD" id="cd00349">
    <property type="entry name" value="Ribosomal_L11"/>
    <property type="match status" value="1"/>
</dbReference>
<keyword evidence="9" id="KW-1185">Reference proteome</keyword>
<sequence length="348" mass="40216">MLRRCALWRLKARPKTVNVEPGSNRLLAPAVEAKARDLFAVPEFPNKAVLHNWRFFIKAGKAATGPPVGQEFSKLGLKAMDFAKAFNDRTKPHFKDDVDLIVRIQVYFDKSYLFRIEPPPTAWFLLRAIRKKRGETGPVVLRGHYCAYLTLEMCYEIAKMKQMSWGQVEYPPIEVRVRRVVGQARRMGIAIIGVDTAHSSPVKGMTEKQYLEESEKYRKVHMAQYDALKAKELESAPLIERLHRPNMSPLTDAQLEEGLKDANLLHALWKTSHPKSVYMQDTRNREMARRYLNTRGWFKDMTAEEMRVVFLNYRLPEADRRRQLEMTDAQAQSHGYWSRDGASSSSSQ</sequence>
<evidence type="ECO:0000313" key="8">
    <source>
        <dbReference type="EMBL" id="KAK7197755.1"/>
    </source>
</evidence>
<proteinExistence type="inferred from homology"/>
<keyword evidence="3 4" id="KW-0687">Ribonucleoprotein</keyword>
<dbReference type="Pfam" id="PF03946">
    <property type="entry name" value="Ribosomal_L11_N"/>
    <property type="match status" value="1"/>
</dbReference>
<dbReference type="SUPFAM" id="SSF46906">
    <property type="entry name" value="Ribosomal protein L11, C-terminal domain"/>
    <property type="match status" value="1"/>
</dbReference>
<dbReference type="SUPFAM" id="SSF54747">
    <property type="entry name" value="Ribosomal L11/L12e N-terminal domain"/>
    <property type="match status" value="1"/>
</dbReference>
<feature type="compositionally biased region" description="Polar residues" evidence="5">
    <location>
        <begin position="329"/>
        <end position="348"/>
    </location>
</feature>
<name>A0AAW0EU25_9TRYP</name>
<organism evidence="8 9">
    <name type="scientific">Novymonas esmeraldas</name>
    <dbReference type="NCBI Taxonomy" id="1808958"/>
    <lineage>
        <taxon>Eukaryota</taxon>
        <taxon>Discoba</taxon>
        <taxon>Euglenozoa</taxon>
        <taxon>Kinetoplastea</taxon>
        <taxon>Metakinetoplastina</taxon>
        <taxon>Trypanosomatida</taxon>
        <taxon>Trypanosomatidae</taxon>
        <taxon>Novymonas</taxon>
    </lineage>
</organism>
<feature type="region of interest" description="Disordered" evidence="5">
    <location>
        <begin position="326"/>
        <end position="348"/>
    </location>
</feature>
<dbReference type="PANTHER" id="PTHR11661:SF1">
    <property type="entry name" value="LARGE RIBOSOMAL SUBUNIT PROTEIN UL11M"/>
    <property type="match status" value="1"/>
</dbReference>
<evidence type="ECO:0000256" key="4">
    <source>
        <dbReference type="RuleBase" id="RU003978"/>
    </source>
</evidence>
<dbReference type="FunFam" id="3.30.1550.10:FF:000008">
    <property type="entry name" value="Putative ribosomal protein L11"/>
    <property type="match status" value="1"/>
</dbReference>
<dbReference type="EMBL" id="JAECZO010000118">
    <property type="protein sequence ID" value="KAK7197755.1"/>
    <property type="molecule type" value="Genomic_DNA"/>
</dbReference>
<dbReference type="GO" id="GO:0005762">
    <property type="term" value="C:mitochondrial large ribosomal subunit"/>
    <property type="evidence" value="ECO:0007669"/>
    <property type="project" value="TreeGrafter"/>
</dbReference>
<dbReference type="InterPro" id="IPR020784">
    <property type="entry name" value="Ribosomal_uL11_N"/>
</dbReference>
<dbReference type="Proteomes" id="UP001430356">
    <property type="component" value="Unassembled WGS sequence"/>
</dbReference>
<evidence type="ECO:0000256" key="3">
    <source>
        <dbReference type="ARBA" id="ARBA00023274"/>
    </source>
</evidence>
<dbReference type="AlphaFoldDB" id="A0AAW0EU25"/>
<dbReference type="Gene3D" id="1.10.10.250">
    <property type="entry name" value="Ribosomal protein L11, C-terminal domain"/>
    <property type="match status" value="1"/>
</dbReference>
<comment type="similarity">
    <text evidence="1 4">Belongs to the universal ribosomal protein uL11 family.</text>
</comment>
<accession>A0AAW0EU25</accession>